<evidence type="ECO:0000313" key="3">
    <source>
        <dbReference type="Proteomes" id="UP001295423"/>
    </source>
</evidence>
<reference evidence="2" key="1">
    <citation type="submission" date="2023-08" db="EMBL/GenBank/DDBJ databases">
        <authorList>
            <person name="Audoor S."/>
            <person name="Bilcke G."/>
        </authorList>
    </citation>
    <scope>NUCLEOTIDE SEQUENCE</scope>
</reference>
<feature type="region of interest" description="Disordered" evidence="1">
    <location>
        <begin position="198"/>
        <end position="219"/>
    </location>
</feature>
<dbReference type="Proteomes" id="UP001295423">
    <property type="component" value="Unassembled WGS sequence"/>
</dbReference>
<proteinExistence type="predicted"/>
<evidence type="ECO:0000313" key="2">
    <source>
        <dbReference type="EMBL" id="CAJ1924799.1"/>
    </source>
</evidence>
<dbReference type="AlphaFoldDB" id="A0AAD2CDK1"/>
<feature type="compositionally biased region" description="Low complexity" evidence="1">
    <location>
        <begin position="199"/>
        <end position="218"/>
    </location>
</feature>
<evidence type="ECO:0000256" key="1">
    <source>
        <dbReference type="SAM" id="MobiDB-lite"/>
    </source>
</evidence>
<name>A0AAD2CDK1_9STRA</name>
<gene>
    <name evidence="2" type="ORF">CYCCA115_LOCUS1104</name>
</gene>
<organism evidence="2 3">
    <name type="scientific">Cylindrotheca closterium</name>
    <dbReference type="NCBI Taxonomy" id="2856"/>
    <lineage>
        <taxon>Eukaryota</taxon>
        <taxon>Sar</taxon>
        <taxon>Stramenopiles</taxon>
        <taxon>Ochrophyta</taxon>
        <taxon>Bacillariophyta</taxon>
        <taxon>Bacillariophyceae</taxon>
        <taxon>Bacillariophycidae</taxon>
        <taxon>Bacillariales</taxon>
        <taxon>Bacillariaceae</taxon>
        <taxon>Cylindrotheca</taxon>
    </lineage>
</organism>
<protein>
    <submittedName>
        <fullName evidence="2">Uncharacterized protein</fullName>
    </submittedName>
</protein>
<accession>A0AAD2CDK1</accession>
<comment type="caution">
    <text evidence="2">The sequence shown here is derived from an EMBL/GenBank/DDBJ whole genome shotgun (WGS) entry which is preliminary data.</text>
</comment>
<sequence>MKRLLLHTASRRPLTLPVLSVPSCVLEQKISTVVTGCRSVGGRKSSLHSSSQLLGRRSPQQIDKINTSSSVEDAAAAEALRESMIRAPFQRAAGSKTLFPWRSTNEIMGRLIPGSEEFRRNGYLLGGNVISSNPTFDAYATAYLFMGVPLSEMMFFSQWQDDTAENMAWAFSQAMSGILSNAYGQSFETISKERKLGFDSAANPTDTDTATDAEAPSAGLSNDFLEPMVEKKLLSLFHDAQEYGKDQLQVRLEFKPKNAHMVNLFVFPFLSRNLLKIQPEIKDMYTQLLEFMGTNPRDAMPIYNEFVADFGDRGWTENTVIAQVLVPCEEVFWVKDLATGAIIQGVQDSTPRTVNHLVRMEMVVRSRPTEGFFPFEHEQGNWQMTDIDDLLKGNLLI</sequence>
<dbReference type="EMBL" id="CAKOGP040000002">
    <property type="protein sequence ID" value="CAJ1924799.1"/>
    <property type="molecule type" value="Genomic_DNA"/>
</dbReference>
<keyword evidence="3" id="KW-1185">Reference proteome</keyword>